<dbReference type="RefSeq" id="WP_069647271.1">
    <property type="nucleotide sequence ID" value="NZ_MIJZ01000016.1"/>
</dbReference>
<dbReference type="EMBL" id="MIJZ01000016">
    <property type="protein sequence ID" value="OEG09593.1"/>
    <property type="molecule type" value="Genomic_DNA"/>
</dbReference>
<keyword evidence="2" id="KW-1185">Reference proteome</keyword>
<organism evidence="1 2">
    <name type="scientific">Enterococcus ureasiticus</name>
    <dbReference type="NCBI Taxonomy" id="903984"/>
    <lineage>
        <taxon>Bacteria</taxon>
        <taxon>Bacillati</taxon>
        <taxon>Bacillota</taxon>
        <taxon>Bacilli</taxon>
        <taxon>Lactobacillales</taxon>
        <taxon>Enterococcaceae</taxon>
        <taxon>Enterococcus</taxon>
    </lineage>
</organism>
<protein>
    <submittedName>
        <fullName evidence="1">Uncharacterized protein</fullName>
    </submittedName>
</protein>
<comment type="caution">
    <text evidence="1">The sequence shown here is derived from an EMBL/GenBank/DDBJ whole genome shotgun (WGS) entry which is preliminary data.</text>
</comment>
<accession>A0A1E5GA74</accession>
<reference evidence="2" key="1">
    <citation type="submission" date="2016-09" db="EMBL/GenBank/DDBJ databases">
        <authorList>
            <person name="Gulvik C.A."/>
        </authorList>
    </citation>
    <scope>NUCLEOTIDE SEQUENCE [LARGE SCALE GENOMIC DNA]</scope>
    <source>
        <strain evidence="2">DSM 23328</strain>
    </source>
</reference>
<dbReference type="OrthoDB" id="2339506at2"/>
<dbReference type="Proteomes" id="UP000094068">
    <property type="component" value="Unassembled WGS sequence"/>
</dbReference>
<evidence type="ECO:0000313" key="1">
    <source>
        <dbReference type="EMBL" id="OEG09593.1"/>
    </source>
</evidence>
<dbReference type="AlphaFoldDB" id="A0A1E5GA74"/>
<gene>
    <name evidence="1" type="ORF">BCR21_14705</name>
</gene>
<sequence>MCQKLQIFLKENKANFLIKYDSVRENNKYTVMLFDTEKKERIAGGDTNSISETEQNILNDTRSDVDFDEINKLFYKIQNSLKKDVEYVLMLSMNYSEEYLDYIIYVDESGNISHNKFDSYKELEDFVGKSYG</sequence>
<dbReference type="STRING" id="903984.BCR21_14705"/>
<evidence type="ECO:0000313" key="2">
    <source>
        <dbReference type="Proteomes" id="UP000094068"/>
    </source>
</evidence>
<name>A0A1E5GA74_9ENTE</name>
<proteinExistence type="predicted"/>